<evidence type="ECO:0000313" key="8">
    <source>
        <dbReference type="Proteomes" id="UP000076798"/>
    </source>
</evidence>
<feature type="compositionally biased region" description="Polar residues" evidence="5">
    <location>
        <begin position="558"/>
        <end position="567"/>
    </location>
</feature>
<keyword evidence="8" id="KW-1185">Reference proteome</keyword>
<feature type="compositionally biased region" description="Basic and acidic residues" evidence="5">
    <location>
        <begin position="323"/>
        <end position="340"/>
    </location>
</feature>
<keyword evidence="3 6" id="KW-1133">Transmembrane helix</keyword>
<feature type="compositionally biased region" description="Basic residues" evidence="5">
    <location>
        <begin position="726"/>
        <end position="742"/>
    </location>
</feature>
<feature type="compositionally biased region" description="Polar residues" evidence="5">
    <location>
        <begin position="614"/>
        <end position="623"/>
    </location>
</feature>
<feature type="region of interest" description="Disordered" evidence="5">
    <location>
        <begin position="232"/>
        <end position="260"/>
    </location>
</feature>
<dbReference type="AlphaFoldDB" id="A0A166EFV5"/>
<evidence type="ECO:0000256" key="3">
    <source>
        <dbReference type="ARBA" id="ARBA00022989"/>
    </source>
</evidence>
<feature type="region of interest" description="Disordered" evidence="5">
    <location>
        <begin position="716"/>
        <end position="764"/>
    </location>
</feature>
<dbReference type="PANTHER" id="PTHR15549:SF30">
    <property type="entry name" value="MID2 DOMAIN-CONTAINING PROTEIN"/>
    <property type="match status" value="1"/>
</dbReference>
<proteinExistence type="predicted"/>
<feature type="compositionally biased region" description="Low complexity" evidence="5">
    <location>
        <begin position="602"/>
        <end position="613"/>
    </location>
</feature>
<comment type="subcellular location">
    <subcellularLocation>
        <location evidence="1">Membrane</location>
        <topology evidence="1">Single-pass membrane protein</topology>
    </subcellularLocation>
</comment>
<feature type="region of interest" description="Disordered" evidence="5">
    <location>
        <begin position="527"/>
        <end position="703"/>
    </location>
</feature>
<dbReference type="PANTHER" id="PTHR15549">
    <property type="entry name" value="PAIRED IMMUNOGLOBULIN-LIKE TYPE 2 RECEPTOR"/>
    <property type="match status" value="1"/>
</dbReference>
<feature type="compositionally biased region" description="Basic residues" evidence="5">
    <location>
        <begin position="755"/>
        <end position="764"/>
    </location>
</feature>
<accession>A0A166EFV5</accession>
<keyword evidence="4 6" id="KW-0472">Membrane</keyword>
<feature type="region of interest" description="Disordered" evidence="5">
    <location>
        <begin position="454"/>
        <end position="501"/>
    </location>
</feature>
<protein>
    <submittedName>
        <fullName evidence="7">Uncharacterized protein</fullName>
    </submittedName>
</protein>
<feature type="compositionally biased region" description="Basic residues" evidence="5">
    <location>
        <begin position="542"/>
        <end position="553"/>
    </location>
</feature>
<feature type="transmembrane region" description="Helical" evidence="6">
    <location>
        <begin position="264"/>
        <end position="289"/>
    </location>
</feature>
<reference evidence="7 8" key="1">
    <citation type="journal article" date="2016" name="Mol. Biol. Evol.">
        <title>Comparative Genomics of Early-Diverging Mushroom-Forming Fungi Provides Insights into the Origins of Lignocellulose Decay Capabilities.</title>
        <authorList>
            <person name="Nagy L.G."/>
            <person name="Riley R."/>
            <person name="Tritt A."/>
            <person name="Adam C."/>
            <person name="Daum C."/>
            <person name="Floudas D."/>
            <person name="Sun H."/>
            <person name="Yadav J.S."/>
            <person name="Pangilinan J."/>
            <person name="Larsson K.H."/>
            <person name="Matsuura K."/>
            <person name="Barry K."/>
            <person name="Labutti K."/>
            <person name="Kuo R."/>
            <person name="Ohm R.A."/>
            <person name="Bhattacharya S.S."/>
            <person name="Shirouzu T."/>
            <person name="Yoshinaga Y."/>
            <person name="Martin F.M."/>
            <person name="Grigoriev I.V."/>
            <person name="Hibbett D.S."/>
        </authorList>
    </citation>
    <scope>NUCLEOTIDE SEQUENCE [LARGE SCALE GENOMIC DNA]</scope>
    <source>
        <strain evidence="7 8">HHB10207 ss-3</strain>
    </source>
</reference>
<dbReference type="Proteomes" id="UP000076798">
    <property type="component" value="Unassembled WGS sequence"/>
</dbReference>
<evidence type="ECO:0000256" key="2">
    <source>
        <dbReference type="ARBA" id="ARBA00022692"/>
    </source>
</evidence>
<feature type="region of interest" description="Disordered" evidence="5">
    <location>
        <begin position="319"/>
        <end position="340"/>
    </location>
</feature>
<evidence type="ECO:0000256" key="1">
    <source>
        <dbReference type="ARBA" id="ARBA00004167"/>
    </source>
</evidence>
<dbReference type="STRING" id="1314776.A0A166EFV5"/>
<dbReference type="OrthoDB" id="3061923at2759"/>
<dbReference type="GO" id="GO:0071944">
    <property type="term" value="C:cell periphery"/>
    <property type="evidence" value="ECO:0007669"/>
    <property type="project" value="UniProtKB-ARBA"/>
</dbReference>
<evidence type="ECO:0000256" key="4">
    <source>
        <dbReference type="ARBA" id="ARBA00023136"/>
    </source>
</evidence>
<keyword evidence="2 6" id="KW-0812">Transmembrane</keyword>
<dbReference type="GO" id="GO:0016020">
    <property type="term" value="C:membrane"/>
    <property type="evidence" value="ECO:0007669"/>
    <property type="project" value="UniProtKB-SubCell"/>
</dbReference>
<sequence>MSLQVRPHGSRRRNFYPRHSLCSRIRRSHQRNALLSRSPGAATFHPLDLLPIDAGIQQSSLLLGPGGQTALMGASANAIPVVSEQQPLLVGPPQTQSTATASLSTVTAIASQDSTSETSTSSIVSTSTVTSSQSPPTTSTVSSSSSPSTSITSSSTTTESSSSASSSSPTFSTSTALTTSTTQTSSSFATSSISSSTLTSLATSSSSSSSTSTAALLLSTSVISSTSVSLTASPFSMSSSSTVSSSTSTAAASSSTTGNSGHSVAAILGIVFAVIVGLVCLGAFLTWVIRTRRLRASLRDENLSELGFGLTYSEFLSPRNTRKKDDDREGGGNEASEKPTVHLNDILPHTNAFSDDSRYPIAQPLPAHFGLDSNHSTPNAIPGAPLQVANLMPGDVNSSSEMIHRLPVHHLDDCGTPRETTITPRFQGLLNGGNANQGGPLEVPWAPLQIRTSLRQSTRRSARASPGPANWELPYNNPTSARSPPPTLELPSNPRTQSQETWATTLRSNLSSALNAVRESLGPAAADHISDDHLTPIPSRRISTKRVPSRRSMVRFPSSHSTCTLSSIPEKANADEDSPATGGLHIMGLKGLETLVTPQPPSSSSVGSDPPKSTGITPSSTTFLLPKKPASAERPLPKLPRLSFASNAQARRAAPSRVPRRSSSVWSSASWDSQSTGTGIVVKRKASAPRVERADSADSDASSVWHGLTHLRAEMEPYIGASDMKGRRKKSREKEKRKRSVKTKLEGMSNSMSMHSRRRSMRLK</sequence>
<evidence type="ECO:0000256" key="6">
    <source>
        <dbReference type="SAM" id="Phobius"/>
    </source>
</evidence>
<organism evidence="7 8">
    <name type="scientific">Sistotremastrum suecicum HHB10207 ss-3</name>
    <dbReference type="NCBI Taxonomy" id="1314776"/>
    <lineage>
        <taxon>Eukaryota</taxon>
        <taxon>Fungi</taxon>
        <taxon>Dikarya</taxon>
        <taxon>Basidiomycota</taxon>
        <taxon>Agaricomycotina</taxon>
        <taxon>Agaricomycetes</taxon>
        <taxon>Sistotremastrales</taxon>
        <taxon>Sistotremastraceae</taxon>
        <taxon>Sistotremastrum</taxon>
    </lineage>
</organism>
<dbReference type="EMBL" id="KV428044">
    <property type="protein sequence ID" value="KZT39545.1"/>
    <property type="molecule type" value="Genomic_DNA"/>
</dbReference>
<evidence type="ECO:0000256" key="5">
    <source>
        <dbReference type="SAM" id="MobiDB-lite"/>
    </source>
</evidence>
<dbReference type="InterPro" id="IPR051694">
    <property type="entry name" value="Immunoregulatory_rcpt-like"/>
</dbReference>
<gene>
    <name evidence="7" type="ORF">SISSUDRAFT_1045419</name>
</gene>
<name>A0A166EFV5_9AGAM</name>
<feature type="region of interest" description="Disordered" evidence="5">
    <location>
        <begin position="110"/>
        <end position="175"/>
    </location>
</feature>
<feature type="compositionally biased region" description="Low complexity" evidence="5">
    <location>
        <begin position="648"/>
        <end position="675"/>
    </location>
</feature>
<evidence type="ECO:0000313" key="7">
    <source>
        <dbReference type="EMBL" id="KZT39545.1"/>
    </source>
</evidence>